<feature type="transmembrane region" description="Helical" evidence="5">
    <location>
        <begin position="100"/>
        <end position="117"/>
    </location>
</feature>
<proteinExistence type="predicted"/>
<dbReference type="PATRIC" id="fig|28037.213.peg.1207"/>
<evidence type="ECO:0000256" key="3">
    <source>
        <dbReference type="ARBA" id="ARBA00022801"/>
    </source>
</evidence>
<dbReference type="SMART" id="SM01208">
    <property type="entry name" value="G5"/>
    <property type="match status" value="1"/>
</dbReference>
<sequence length="2022" mass="221723">MNFKTSGEERQNFSLRKLAVGLVSVAVACFFLMGTGLQTVSAQESHTVNYTYVLESDLTDEEKALLVTSLPQVAEETDATYYLVYRANQVLPNTGTSSPLGTAALVAGLSLLVVVVLKGRDGKNKMSRFLLVTGLGSQLLSPTVLALTSETLAAYNTQLSVQAGDALPAPVDIPGYTYLGYVENKPALSVQITSKPAESTENQEIKLENSQSQEVVTTHSADSTMGTEFVKQSNDSKSNLENVDISAAKAPSSKNEDTSQQPAVSLSQESKDTNVVKGGEADQKTAPATESATNSSQTDGNQEQTNPVPPASQSPVVENQQGGTSSPVEPQPQENNETVVQAKGTQESGHEGEALIQPSQPAYTAPISTQGTQESSHEGESLVQAEQPSYTAPISTQGTQESGYEGDALVQPSQPSYTEPVSTQGTQESGHEGDALVQPAQPSYTEPVSTQGTQEPGHEGESLVQSELPVYTGPQEGAPVEPTVPESTEVVSSKGTQEPGHEGEALVQPVQPSYTAPISTQGTQEPGHEGEALVQSELPVYTGPQEGAPVEPTVPESTEVVSSKGTQESGHEGEAAVTEALPELPLTSNHRTVTETIPHETEEIEDATILKNHREIAQEGKDGLRTIEYEDYLVDGKVEASKEISRTEVEPTKEIVKVGSLVKTKPTVEITNLVKDESKKAVAVNYHLDDPTSALVKAKAQIYQKGTLVKEVNLKDPSAQQTIDGLDYYTSYNLKTYLTYNLGQSDQESTEVSTKDFQLDYKKIEIKDVDEVGLYGKEDGHYRRYLNLSEVPSDLSPYFVKVKSDKMKEMLLPVSSIKETAGGKYKVTVAFNELVQEEGSAYKDNYSFTIDKQKIAKDGVYTSFKKLIAAMQGNLAGTFKLGADMTADEVSLAKGQTSYVTGTFTGNLIGASDGKPFAIYDLKTALFDNLTKATVKDIDLKAVAIKSQEDTASLAKVATNSQISNVAVEGQLSGSKSVAGLVAKAQDTEITNSSFTGSIQAKHADTSSYYVGGIAGLLSGNKAKIDKVAVDASISSNARNNDQFAGGIVGKVQSSALVSHALASGTILNTTTYLRVGGIAGSTWQNGRIHHVVSMVNTGDGYAITGDQYRGADIKDASTAVENKKADLYATSITQDQVKEKVQSYGMTVTLNDTGQTLKANQHSVDYTQLSQGQASRKVAYHNIEKLMPFYNKELVVHYGNQVNPTDKLYTIELLDVVPMKDNDIITDIQANKAVINKLMLHFADNTISYLDVTYKGDFKNTQVAEYSVAGKPFIFTPEAFLSDYTKVTNQVLADLQGVEYDSAGMRKVLGIEADASLDPLYLDKEFEKVKANIGEHLRKVLAMDKSINTMGDSVATYISEKIKNNKEAFLLGLTYLNRWYNINYDHINTKDLNSYKFDFDGNSTASTLDTIIALGQSGMENLKASNNPSAYETTLAAAKGRKTVTDLLESYRKLFLPNKTNNEWLKTNTKAYIVESKSAIPEVRAKQESATPDSNYTLGVYDRITAPSWKLKNMLLPLLTLPEEDVYVISNLSTLAFGGYERYRDRVNNTVLLGEELRQYVRVKVDQSAEWQRDHYDIWYHLLSPEYKEKLFRSVMVSDGFGMKDSNSKYYWATLSDKAIDSIYNFFGPTGKWYGESKGAGAYANGSEVHYVSDRLLDKYGTSVYTHEMVHNSDGHIYFEGKGRREGLGAELYALGLLQSADSLDKDAIVLNTLYKGDKDSPTRLHTYDPASRFTSAAALQEYVHGMYDVLYTLDAMEANAILTKSNDVKKKWFRKIENFYIEDKYHKQTHAGNSIRPLTDAEVSKLTSLNALIANDIINRRAYRDKSDYARNGYHLISMFSPIYAALSNPKGAPGDIMFRKTAYELLAEKGYQDGFLPYVSNQYAEEAKRKGDITYSDWQRKDVGLITDSLVLKNVFANKYASWADFKKDMFDQRIRKQDQLKPITIQYELGVPNSSKEITIRSAAQMQELIDQAVAKDVANIDRTTSHAPASWVHLLKQKIYNAYLRSTDDFRESIYKQ</sequence>
<name>A0A0F2DP58_STRMT</name>
<keyword evidence="1" id="KW-0645">Protease</keyword>
<dbReference type="InterPro" id="IPR005877">
    <property type="entry name" value="YSIRK_signal_dom"/>
</dbReference>
<evidence type="ECO:0000256" key="4">
    <source>
        <dbReference type="SAM" id="MobiDB-lite"/>
    </source>
</evidence>
<dbReference type="GO" id="GO:0005576">
    <property type="term" value="C:extracellular region"/>
    <property type="evidence" value="ECO:0007669"/>
    <property type="project" value="InterPro"/>
</dbReference>
<dbReference type="PROSITE" id="PS51257">
    <property type="entry name" value="PROKAR_LIPOPROTEIN"/>
    <property type="match status" value="1"/>
</dbReference>
<evidence type="ECO:0000256" key="1">
    <source>
        <dbReference type="ARBA" id="ARBA00022670"/>
    </source>
</evidence>
<feature type="compositionally biased region" description="Polar residues" evidence="4">
    <location>
        <begin position="384"/>
        <end position="402"/>
    </location>
</feature>
<dbReference type="RefSeq" id="WP_045597439.1">
    <property type="nucleotide sequence ID" value="NZ_JYGQ01000003.1"/>
</dbReference>
<keyword evidence="5" id="KW-1133">Transmembrane helix</keyword>
<feature type="compositionally biased region" description="Polar residues" evidence="4">
    <location>
        <begin position="286"/>
        <end position="306"/>
    </location>
</feature>
<dbReference type="Gene3D" id="2.20.230.10">
    <property type="entry name" value="Resuscitation-promoting factor rpfb"/>
    <property type="match status" value="1"/>
</dbReference>
<dbReference type="Pfam" id="PF05342">
    <property type="entry name" value="Peptidase_M26_N"/>
    <property type="match status" value="1"/>
</dbReference>
<comment type="caution">
    <text evidence="7">The sequence shown here is derived from an EMBL/GenBank/DDBJ whole genome shotgun (WGS) entry which is preliminary data.</text>
</comment>
<feature type="compositionally biased region" description="Polar residues" evidence="4">
    <location>
        <begin position="313"/>
        <end position="347"/>
    </location>
</feature>
<organism evidence="7 8">
    <name type="scientific">Streptococcus mitis</name>
    <dbReference type="NCBI Taxonomy" id="28037"/>
    <lineage>
        <taxon>Bacteria</taxon>
        <taxon>Bacillati</taxon>
        <taxon>Bacillota</taxon>
        <taxon>Bacilli</taxon>
        <taxon>Lactobacillales</taxon>
        <taxon>Streptococcaceae</taxon>
        <taxon>Streptococcus</taxon>
        <taxon>Streptococcus mitis group</taxon>
    </lineage>
</organism>
<dbReference type="PROSITE" id="PS51109">
    <property type="entry name" value="G5"/>
    <property type="match status" value="1"/>
</dbReference>
<feature type="compositionally biased region" description="Basic and acidic residues" evidence="4">
    <location>
        <begin position="269"/>
        <end position="283"/>
    </location>
</feature>
<keyword evidence="5" id="KW-0472">Membrane</keyword>
<feature type="compositionally biased region" description="Low complexity" evidence="4">
    <location>
        <begin position="479"/>
        <end position="493"/>
    </location>
</feature>
<feature type="region of interest" description="Disordered" evidence="4">
    <location>
        <begin position="542"/>
        <end position="572"/>
    </location>
</feature>
<feature type="region of interest" description="Disordered" evidence="4">
    <location>
        <begin position="194"/>
        <end position="510"/>
    </location>
</feature>
<feature type="compositionally biased region" description="Polar residues" evidence="4">
    <location>
        <begin position="194"/>
        <end position="241"/>
    </location>
</feature>
<dbReference type="GO" id="GO:0008270">
    <property type="term" value="F:zinc ion binding"/>
    <property type="evidence" value="ECO:0007669"/>
    <property type="project" value="InterPro"/>
</dbReference>
<evidence type="ECO:0000313" key="7">
    <source>
        <dbReference type="EMBL" id="KJQ71376.1"/>
    </source>
</evidence>
<dbReference type="Proteomes" id="UP000033415">
    <property type="component" value="Unassembled WGS sequence"/>
</dbReference>
<feature type="domain" description="G5" evidence="6">
    <location>
        <begin position="583"/>
        <end position="662"/>
    </location>
</feature>
<evidence type="ECO:0000256" key="5">
    <source>
        <dbReference type="SAM" id="Phobius"/>
    </source>
</evidence>
<dbReference type="InterPro" id="IPR011505">
    <property type="entry name" value="Peptidase_M26_C_dom"/>
</dbReference>
<keyword evidence="5" id="KW-0812">Transmembrane</keyword>
<keyword evidence="3 7" id="KW-0378">Hydrolase</keyword>
<dbReference type="EC" id="3.4.24.-" evidence="7"/>
<feature type="transmembrane region" description="Helical" evidence="5">
    <location>
        <begin position="129"/>
        <end position="148"/>
    </location>
</feature>
<dbReference type="InterPro" id="IPR011098">
    <property type="entry name" value="G5_dom"/>
</dbReference>
<reference evidence="7 8" key="1">
    <citation type="submission" date="2015-02" db="EMBL/GenBank/DDBJ databases">
        <title>Evolution of amylase-binding proteins of oral streptococcal species.</title>
        <authorList>
            <person name="Haase E.M."/>
        </authorList>
    </citation>
    <scope>NUCLEOTIDE SEQUENCE [LARGE SCALE GENOMIC DNA]</scope>
    <source>
        <strain evidence="7 8">SK137</strain>
    </source>
</reference>
<feature type="compositionally biased region" description="Polar residues" evidence="4">
    <location>
        <begin position="411"/>
        <end position="428"/>
    </location>
</feature>
<gene>
    <name evidence="7" type="primary">zmpC</name>
    <name evidence="7" type="ORF">TZ91_01239</name>
</gene>
<dbReference type="Pfam" id="PF07580">
    <property type="entry name" value="Peptidase_M26_C"/>
    <property type="match status" value="1"/>
</dbReference>
<dbReference type="GO" id="GO:0004222">
    <property type="term" value="F:metalloendopeptidase activity"/>
    <property type="evidence" value="ECO:0007669"/>
    <property type="project" value="InterPro"/>
</dbReference>
<dbReference type="Pfam" id="PF07501">
    <property type="entry name" value="G5"/>
    <property type="match status" value="1"/>
</dbReference>
<evidence type="ECO:0000259" key="6">
    <source>
        <dbReference type="PROSITE" id="PS51109"/>
    </source>
</evidence>
<evidence type="ECO:0000313" key="8">
    <source>
        <dbReference type="Proteomes" id="UP000033415"/>
    </source>
</evidence>
<dbReference type="InterPro" id="IPR008006">
    <property type="entry name" value="Peptidase_M26_N_dom"/>
</dbReference>
<keyword evidence="2" id="KW-0732">Signal</keyword>
<accession>A0A0F2DP58</accession>
<protein>
    <submittedName>
        <fullName evidence="7">IgA-specific zinc metalloproteinase</fullName>
        <ecNumber evidence="7">3.4.24.-</ecNumber>
    </submittedName>
</protein>
<feature type="compositionally biased region" description="Polar residues" evidence="4">
    <location>
        <begin position="357"/>
        <end position="374"/>
    </location>
</feature>
<feature type="compositionally biased region" description="Low complexity" evidence="4">
    <location>
        <begin position="549"/>
        <end position="563"/>
    </location>
</feature>
<dbReference type="EMBL" id="JYGQ01000003">
    <property type="protein sequence ID" value="KJQ71376.1"/>
    <property type="molecule type" value="Genomic_DNA"/>
</dbReference>
<dbReference type="NCBIfam" id="TIGR01168">
    <property type="entry name" value="YSIRK_signal"/>
    <property type="match status" value="1"/>
</dbReference>
<evidence type="ECO:0000256" key="2">
    <source>
        <dbReference type="ARBA" id="ARBA00022729"/>
    </source>
</evidence>
<dbReference type="Gene3D" id="2.160.20.110">
    <property type="match status" value="1"/>
</dbReference>
<dbReference type="GO" id="GO:0006508">
    <property type="term" value="P:proteolysis"/>
    <property type="evidence" value="ECO:0007669"/>
    <property type="project" value="UniProtKB-KW"/>
</dbReference>
<feature type="compositionally biased region" description="Polar residues" evidence="4">
    <location>
        <begin position="440"/>
        <end position="454"/>
    </location>
</feature>
<dbReference type="GO" id="GO:0016020">
    <property type="term" value="C:membrane"/>
    <property type="evidence" value="ECO:0007669"/>
    <property type="project" value="InterPro"/>
</dbReference>
<feature type="compositionally biased region" description="Polar residues" evidence="4">
    <location>
        <begin position="258"/>
        <end position="268"/>
    </location>
</feature>